<dbReference type="EMBL" id="BMAT01006836">
    <property type="protein sequence ID" value="GFS20789.1"/>
    <property type="molecule type" value="Genomic_DNA"/>
</dbReference>
<protein>
    <submittedName>
        <fullName evidence="1">Uncharacterized protein</fullName>
    </submittedName>
</protein>
<reference evidence="1 2" key="1">
    <citation type="journal article" date="2021" name="Elife">
        <title>Chloroplast acquisition without the gene transfer in kleptoplastic sea slugs, Plakobranchus ocellatus.</title>
        <authorList>
            <person name="Maeda T."/>
            <person name="Takahashi S."/>
            <person name="Yoshida T."/>
            <person name="Shimamura S."/>
            <person name="Takaki Y."/>
            <person name="Nagai Y."/>
            <person name="Toyoda A."/>
            <person name="Suzuki Y."/>
            <person name="Arimoto A."/>
            <person name="Ishii H."/>
            <person name="Satoh N."/>
            <person name="Nishiyama T."/>
            <person name="Hasebe M."/>
            <person name="Maruyama T."/>
            <person name="Minagawa J."/>
            <person name="Obokata J."/>
            <person name="Shigenobu S."/>
        </authorList>
    </citation>
    <scope>NUCLEOTIDE SEQUENCE [LARGE SCALE GENOMIC DNA]</scope>
</reference>
<gene>
    <name evidence="1" type="ORF">ElyMa_003322500</name>
</gene>
<keyword evidence="2" id="KW-1185">Reference proteome</keyword>
<evidence type="ECO:0000313" key="1">
    <source>
        <dbReference type="EMBL" id="GFS20789.1"/>
    </source>
</evidence>
<sequence>MTGAREEVDADPSSRRSNLRLCQTKLQHQNSGIALRFVQSSRQHCRGSGLKYCRRLSAFLSFLGKFGTGYVKPNKDQFCVRG</sequence>
<proteinExistence type="predicted"/>
<organism evidence="1 2">
    <name type="scientific">Elysia marginata</name>
    <dbReference type="NCBI Taxonomy" id="1093978"/>
    <lineage>
        <taxon>Eukaryota</taxon>
        <taxon>Metazoa</taxon>
        <taxon>Spiralia</taxon>
        <taxon>Lophotrochozoa</taxon>
        <taxon>Mollusca</taxon>
        <taxon>Gastropoda</taxon>
        <taxon>Heterobranchia</taxon>
        <taxon>Euthyneura</taxon>
        <taxon>Panpulmonata</taxon>
        <taxon>Sacoglossa</taxon>
        <taxon>Placobranchoidea</taxon>
        <taxon>Plakobranchidae</taxon>
        <taxon>Elysia</taxon>
    </lineage>
</organism>
<dbReference type="AlphaFoldDB" id="A0AAV4JD85"/>
<comment type="caution">
    <text evidence="1">The sequence shown here is derived from an EMBL/GenBank/DDBJ whole genome shotgun (WGS) entry which is preliminary data.</text>
</comment>
<evidence type="ECO:0000313" key="2">
    <source>
        <dbReference type="Proteomes" id="UP000762676"/>
    </source>
</evidence>
<dbReference type="Proteomes" id="UP000762676">
    <property type="component" value="Unassembled WGS sequence"/>
</dbReference>
<name>A0AAV4JD85_9GAST</name>
<accession>A0AAV4JD85</accession>